<reference evidence="1 2" key="1">
    <citation type="journal article" date="2009" name="PLoS Genet.">
        <title>Genomic analysis of the basal lineage fungus Rhizopus oryzae reveals a whole-genome duplication.</title>
        <authorList>
            <person name="Ma L.-J."/>
            <person name="Ibrahim A.S."/>
            <person name="Skory C."/>
            <person name="Grabherr M.G."/>
            <person name="Burger G."/>
            <person name="Butler M."/>
            <person name="Elias M."/>
            <person name="Idnurm A."/>
            <person name="Lang B.F."/>
            <person name="Sone T."/>
            <person name="Abe A."/>
            <person name="Calvo S.E."/>
            <person name="Corrochano L.M."/>
            <person name="Engels R."/>
            <person name="Fu J."/>
            <person name="Hansberg W."/>
            <person name="Kim J.-M."/>
            <person name="Kodira C.D."/>
            <person name="Koehrsen M.J."/>
            <person name="Liu B."/>
            <person name="Miranda-Saavedra D."/>
            <person name="O'Leary S."/>
            <person name="Ortiz-Castellanos L."/>
            <person name="Poulter R."/>
            <person name="Rodriguez-Romero J."/>
            <person name="Ruiz-Herrera J."/>
            <person name="Shen Y.-Q."/>
            <person name="Zeng Q."/>
            <person name="Galagan J."/>
            <person name="Birren B.W."/>
            <person name="Cuomo C.A."/>
            <person name="Wickes B.L."/>
        </authorList>
    </citation>
    <scope>NUCLEOTIDE SEQUENCE [LARGE SCALE GENOMIC DNA]</scope>
    <source>
        <strain evidence="2">RA 99-880 / ATCC MYA-4621 / FGSC 9543 / NRRL 43880</strain>
    </source>
</reference>
<accession>I1BYK3</accession>
<proteinExistence type="predicted"/>
<gene>
    <name evidence="1" type="ORF">RO3G_05988</name>
</gene>
<dbReference type="EMBL" id="CH476735">
    <property type="protein sequence ID" value="EIE81283.1"/>
    <property type="molecule type" value="Genomic_DNA"/>
</dbReference>
<dbReference type="VEuPathDB" id="FungiDB:RO3G_05988"/>
<dbReference type="GeneID" id="93612959"/>
<name>I1BYK3_RHIO9</name>
<dbReference type="RefSeq" id="XP_067516679.1">
    <property type="nucleotide sequence ID" value="XM_067660578.1"/>
</dbReference>
<keyword evidence="2" id="KW-1185">Reference proteome</keyword>
<organism evidence="1 2">
    <name type="scientific">Rhizopus delemar (strain RA 99-880 / ATCC MYA-4621 / FGSC 9543 / NRRL 43880)</name>
    <name type="common">Mucormycosis agent</name>
    <name type="synonym">Rhizopus arrhizus var. delemar</name>
    <dbReference type="NCBI Taxonomy" id="246409"/>
    <lineage>
        <taxon>Eukaryota</taxon>
        <taxon>Fungi</taxon>
        <taxon>Fungi incertae sedis</taxon>
        <taxon>Mucoromycota</taxon>
        <taxon>Mucoromycotina</taxon>
        <taxon>Mucoromycetes</taxon>
        <taxon>Mucorales</taxon>
        <taxon>Mucorineae</taxon>
        <taxon>Rhizopodaceae</taxon>
        <taxon>Rhizopus</taxon>
    </lineage>
</organism>
<evidence type="ECO:0000313" key="2">
    <source>
        <dbReference type="Proteomes" id="UP000009138"/>
    </source>
</evidence>
<sequence length="92" mass="10244">MLSFRTFFKPLPESLLSPNGSPYGASLLDRKAVTFGTGYFTTNCLVDQTCIGYQKFVIFALHRKKRHPISSSNVLANLPFGCPFGSHTAKNW</sequence>
<dbReference type="Proteomes" id="UP000009138">
    <property type="component" value="Unassembled WGS sequence"/>
</dbReference>
<evidence type="ECO:0000313" key="1">
    <source>
        <dbReference type="EMBL" id="EIE81283.1"/>
    </source>
</evidence>
<dbReference type="AlphaFoldDB" id="I1BYK3"/>
<dbReference type="InParanoid" id="I1BYK3"/>
<protein>
    <submittedName>
        <fullName evidence="1">Uncharacterized protein</fullName>
    </submittedName>
</protein>